<evidence type="ECO:0000256" key="2">
    <source>
        <dbReference type="ARBA" id="ARBA00022840"/>
    </source>
</evidence>
<accession>A0ABU4VLF3</accession>
<dbReference type="InterPro" id="IPR016032">
    <property type="entry name" value="Sig_transdc_resp-reg_C-effctor"/>
</dbReference>
<dbReference type="InterPro" id="IPR036388">
    <property type="entry name" value="WH-like_DNA-bd_sf"/>
</dbReference>
<dbReference type="Gene3D" id="1.10.10.10">
    <property type="entry name" value="Winged helix-like DNA-binding domain superfamily/Winged helix DNA-binding domain"/>
    <property type="match status" value="1"/>
</dbReference>
<keyword evidence="5" id="KW-1185">Reference proteome</keyword>
<dbReference type="SUPFAM" id="SSF52540">
    <property type="entry name" value="P-loop containing nucleoside triphosphate hydrolases"/>
    <property type="match status" value="1"/>
</dbReference>
<dbReference type="Gene3D" id="3.40.50.300">
    <property type="entry name" value="P-loop containing nucleotide triphosphate hydrolases"/>
    <property type="match status" value="1"/>
</dbReference>
<dbReference type="SUPFAM" id="SSF46894">
    <property type="entry name" value="C-terminal effector domain of the bipartite response regulators"/>
    <property type="match status" value="1"/>
</dbReference>
<dbReference type="Pfam" id="PF00196">
    <property type="entry name" value="GerE"/>
    <property type="match status" value="1"/>
</dbReference>
<dbReference type="PANTHER" id="PTHR16305">
    <property type="entry name" value="TESTICULAR SOLUBLE ADENYLYL CYCLASE"/>
    <property type="match status" value="1"/>
</dbReference>
<dbReference type="PROSITE" id="PS50043">
    <property type="entry name" value="HTH_LUXR_2"/>
    <property type="match status" value="1"/>
</dbReference>
<dbReference type="RefSeq" id="WP_319954809.1">
    <property type="nucleotide sequence ID" value="NZ_JAXAVX010000007.1"/>
</dbReference>
<comment type="caution">
    <text evidence="4">The sequence shown here is derived from an EMBL/GenBank/DDBJ whole genome shotgun (WGS) entry which is preliminary data.</text>
</comment>
<proteinExistence type="predicted"/>
<evidence type="ECO:0000313" key="4">
    <source>
        <dbReference type="EMBL" id="MDX8152653.1"/>
    </source>
</evidence>
<name>A0ABU4VLF3_9ACTN</name>
<dbReference type="SMART" id="SM00421">
    <property type="entry name" value="HTH_LUXR"/>
    <property type="match status" value="1"/>
</dbReference>
<protein>
    <submittedName>
        <fullName evidence="4">LuxR family transcriptional regulator</fullName>
    </submittedName>
</protein>
<dbReference type="CDD" id="cd06170">
    <property type="entry name" value="LuxR_C_like"/>
    <property type="match status" value="1"/>
</dbReference>
<feature type="domain" description="HTH luxR-type" evidence="3">
    <location>
        <begin position="853"/>
        <end position="918"/>
    </location>
</feature>
<dbReference type="InterPro" id="IPR041664">
    <property type="entry name" value="AAA_16"/>
</dbReference>
<reference evidence="4 5" key="1">
    <citation type="submission" date="2023-11" db="EMBL/GenBank/DDBJ databases">
        <authorList>
            <person name="Xu M."/>
            <person name="Jiang T."/>
        </authorList>
    </citation>
    <scope>NUCLEOTIDE SEQUENCE [LARGE SCALE GENOMIC DNA]</scope>
    <source>
        <strain evidence="4 5">SD</strain>
    </source>
</reference>
<evidence type="ECO:0000259" key="3">
    <source>
        <dbReference type="PROSITE" id="PS50043"/>
    </source>
</evidence>
<gene>
    <name evidence="4" type="ORF">SK069_13690</name>
</gene>
<dbReference type="EMBL" id="JAXAVX010000007">
    <property type="protein sequence ID" value="MDX8152653.1"/>
    <property type="molecule type" value="Genomic_DNA"/>
</dbReference>
<sequence>MSSPSDLLGRDAELRRLDALLDRAADGRSAAALLVGEPGIGKSALLRAVAGRCRARQGTVLTARGVEAESDLPFAGLHELLRPTLPFLTALGDPHRTALEVALGRTTGPPPTPFAVGVALLAMLEVEPDRGGPLLLAVDDAQWLDAGSLQALRFAARRLDHEGALVLLAARPEAGRELDDGQAERIDLGPLDRGSAVALARRAGAAEERIDRVLALAAGLPLALVELARASGEALAAPSTAGWRPSRAIERAFRDELTAVGPAAARGLVLLALEERATRAELAVAAATLGGGSGDDGLAEAVDRGLLVPEGHGLRFRHPLLRAVVLHDTSAEERRAAHLALAAALPVDRSAWHRAGAAQGPDPALADALMDAAVVARQRGDLSAAARDAAAAVRLADDPARAATHALAAAEMALQVGALADARDLTERALVDPPADALVRADLERVRGTAMGRMGLATAGTSSLLRQVEVVADRDPGRAATLLLSATPTYWFTGDADAFAETLDRVDALSADRLPVHRALSALLRTLLAASIGGTDGALEELDRHLPALEGRELPPTGYEPLASPAHASLWCGGTELADVLLERQLSGSRRIGAVSELVYPLTVLGQLELRRGAHAPALAAGSEALQLARDTEQDLLAGLAAALLAQTEATLGREEPCRAHAQFALEQAERSGAVLTTLQAHTALGRIELAVGRPEDALVPLRLCATTAARTGFAQPNMARWGVDLVEALVRAGARGEAEAAHAQLEARVARSPTPWGRAAVERTHALLTPGPAGEASLVRAIARLDAAGDALEAALARLALGERLRRERRRREARAPLQLALERLERAGAGPWAERAREELRATGGPTGERRSGPADELSPHELRISLLVADGRTNPEIAAELFVSRKTVEHHLSQIYRKLGLRSRTELARALVEPGARGGA</sequence>
<dbReference type="InterPro" id="IPR027417">
    <property type="entry name" value="P-loop_NTPase"/>
</dbReference>
<dbReference type="PANTHER" id="PTHR16305:SF35">
    <property type="entry name" value="TRANSCRIPTIONAL ACTIVATOR DOMAIN"/>
    <property type="match status" value="1"/>
</dbReference>
<dbReference type="InterPro" id="IPR000792">
    <property type="entry name" value="Tscrpt_reg_LuxR_C"/>
</dbReference>
<dbReference type="Proteomes" id="UP001277761">
    <property type="component" value="Unassembled WGS sequence"/>
</dbReference>
<evidence type="ECO:0000313" key="5">
    <source>
        <dbReference type="Proteomes" id="UP001277761"/>
    </source>
</evidence>
<keyword evidence="1" id="KW-0547">Nucleotide-binding</keyword>
<keyword evidence="2" id="KW-0067">ATP-binding</keyword>
<dbReference type="InterPro" id="IPR011990">
    <property type="entry name" value="TPR-like_helical_dom_sf"/>
</dbReference>
<dbReference type="SUPFAM" id="SSF48452">
    <property type="entry name" value="TPR-like"/>
    <property type="match status" value="1"/>
</dbReference>
<evidence type="ECO:0000256" key="1">
    <source>
        <dbReference type="ARBA" id="ARBA00022741"/>
    </source>
</evidence>
<dbReference type="PRINTS" id="PR00038">
    <property type="entry name" value="HTHLUXR"/>
</dbReference>
<dbReference type="Pfam" id="PF13191">
    <property type="entry name" value="AAA_16"/>
    <property type="match status" value="1"/>
</dbReference>
<organism evidence="4 5">
    <name type="scientific">Patulibacter brassicae</name>
    <dbReference type="NCBI Taxonomy" id="1705717"/>
    <lineage>
        <taxon>Bacteria</taxon>
        <taxon>Bacillati</taxon>
        <taxon>Actinomycetota</taxon>
        <taxon>Thermoleophilia</taxon>
        <taxon>Solirubrobacterales</taxon>
        <taxon>Patulibacteraceae</taxon>
        <taxon>Patulibacter</taxon>
    </lineage>
</organism>